<evidence type="ECO:0000313" key="1">
    <source>
        <dbReference type="EMBL" id="KAI5683856.1"/>
    </source>
</evidence>
<accession>A0ACC0CFY1</accession>
<reference evidence="2" key="1">
    <citation type="journal article" date="2023" name="Nat. Plants">
        <title>Single-cell RNA sequencing provides a high-resolution roadmap for understanding the multicellular compartmentation of specialized metabolism.</title>
        <authorList>
            <person name="Sun S."/>
            <person name="Shen X."/>
            <person name="Li Y."/>
            <person name="Li Y."/>
            <person name="Wang S."/>
            <person name="Li R."/>
            <person name="Zhang H."/>
            <person name="Shen G."/>
            <person name="Guo B."/>
            <person name="Wei J."/>
            <person name="Xu J."/>
            <person name="St-Pierre B."/>
            <person name="Chen S."/>
            <person name="Sun C."/>
        </authorList>
    </citation>
    <scope>NUCLEOTIDE SEQUENCE [LARGE SCALE GENOMIC DNA]</scope>
</reference>
<evidence type="ECO:0000313" key="2">
    <source>
        <dbReference type="Proteomes" id="UP001060085"/>
    </source>
</evidence>
<protein>
    <submittedName>
        <fullName evidence="1">Uncharacterized protein</fullName>
    </submittedName>
</protein>
<gene>
    <name evidence="1" type="ORF">M9H77_05084</name>
</gene>
<name>A0ACC0CFY1_CATRO</name>
<sequence length="200" mass="23301">MFDFTLYIMNNDDKMRYLWTIRPNISKERIHVVVEFEPIQAQAFSEVHHTYVSTDEDHSNIRQHVMIITQMVSNEPSMLYPNVEEDDDADEDYDVLSESDDDDNPNNEEDDISTPVNPLSSTTVNQWQSSQWFSNAPYDYTSFGTFLDMDLGKQIDDLIESGTIRLLDWNDAIIDLQLGMRLVDKIQAISVFQKWSFGIR</sequence>
<proteinExistence type="predicted"/>
<dbReference type="EMBL" id="CM044701">
    <property type="protein sequence ID" value="KAI5683856.1"/>
    <property type="molecule type" value="Genomic_DNA"/>
</dbReference>
<keyword evidence="2" id="KW-1185">Reference proteome</keyword>
<comment type="caution">
    <text evidence="1">The sequence shown here is derived from an EMBL/GenBank/DDBJ whole genome shotgun (WGS) entry which is preliminary data.</text>
</comment>
<organism evidence="1 2">
    <name type="scientific">Catharanthus roseus</name>
    <name type="common">Madagascar periwinkle</name>
    <name type="synonym">Vinca rosea</name>
    <dbReference type="NCBI Taxonomy" id="4058"/>
    <lineage>
        <taxon>Eukaryota</taxon>
        <taxon>Viridiplantae</taxon>
        <taxon>Streptophyta</taxon>
        <taxon>Embryophyta</taxon>
        <taxon>Tracheophyta</taxon>
        <taxon>Spermatophyta</taxon>
        <taxon>Magnoliopsida</taxon>
        <taxon>eudicotyledons</taxon>
        <taxon>Gunneridae</taxon>
        <taxon>Pentapetalae</taxon>
        <taxon>asterids</taxon>
        <taxon>lamiids</taxon>
        <taxon>Gentianales</taxon>
        <taxon>Apocynaceae</taxon>
        <taxon>Rauvolfioideae</taxon>
        <taxon>Vinceae</taxon>
        <taxon>Catharanthinae</taxon>
        <taxon>Catharanthus</taxon>
    </lineage>
</organism>
<dbReference type="Proteomes" id="UP001060085">
    <property type="component" value="Linkage Group LG01"/>
</dbReference>